<accession>A0A834P1V8</accession>
<keyword evidence="3" id="KW-1185">Reference proteome</keyword>
<name>A0A834P1V8_VESPE</name>
<evidence type="ECO:0000256" key="1">
    <source>
        <dbReference type="SAM" id="Coils"/>
    </source>
</evidence>
<dbReference type="Proteomes" id="UP000600918">
    <property type="component" value="Unassembled WGS sequence"/>
</dbReference>
<evidence type="ECO:0000313" key="3">
    <source>
        <dbReference type="Proteomes" id="UP000600918"/>
    </source>
</evidence>
<dbReference type="EMBL" id="JACSDY010000006">
    <property type="protein sequence ID" value="KAF7425295.1"/>
    <property type="molecule type" value="Genomic_DNA"/>
</dbReference>
<feature type="coiled-coil region" evidence="1">
    <location>
        <begin position="101"/>
        <end position="142"/>
    </location>
</feature>
<evidence type="ECO:0000313" key="2">
    <source>
        <dbReference type="EMBL" id="KAF7425295.1"/>
    </source>
</evidence>
<comment type="caution">
    <text evidence="2">The sequence shown here is derived from an EMBL/GenBank/DDBJ whole genome shotgun (WGS) entry which is preliminary data.</text>
</comment>
<feature type="coiled-coil region" evidence="1">
    <location>
        <begin position="342"/>
        <end position="383"/>
    </location>
</feature>
<gene>
    <name evidence="2" type="ORF">H0235_007733</name>
</gene>
<proteinExistence type="predicted"/>
<reference evidence="2" key="1">
    <citation type="journal article" date="2020" name="G3 (Bethesda)">
        <title>High-Quality Assemblies for Three Invasive Social Wasps from the &lt;i&gt;Vespula&lt;/i&gt; Genus.</title>
        <authorList>
            <person name="Harrop T.W.R."/>
            <person name="Guhlin J."/>
            <person name="McLaughlin G.M."/>
            <person name="Permina E."/>
            <person name="Stockwell P."/>
            <person name="Gilligan J."/>
            <person name="Le Lec M.F."/>
            <person name="Gruber M.A.M."/>
            <person name="Quinn O."/>
            <person name="Lovegrove M."/>
            <person name="Duncan E.J."/>
            <person name="Remnant E.J."/>
            <person name="Van Eeckhoven J."/>
            <person name="Graham B."/>
            <person name="Knapp R.A."/>
            <person name="Langford K.W."/>
            <person name="Kronenberg Z."/>
            <person name="Press M.O."/>
            <person name="Eacker S.M."/>
            <person name="Wilson-Rankin E.E."/>
            <person name="Purcell J."/>
            <person name="Lester P.J."/>
            <person name="Dearden P.K."/>
        </authorList>
    </citation>
    <scope>NUCLEOTIDE SEQUENCE</scope>
    <source>
        <strain evidence="2">Volc-1</strain>
    </source>
</reference>
<sequence length="544" mass="63108">MMIVSKNAAVLDNKKEIANDAGVERIIAVQNNIDTKAKFTQTCKFWNEEKLKNVYTEEKDNASRSTPSLFYDEHKKCMSFVEEPAPQWLIEEALSRGNEVCKDYENVIFDLKNKLNETKVELEEAIRKKNFVKEKYKRIAENVQMEACKKNEVLQKKIIQICTSVLEKLGSSALSNNKGNGSQNNNRRSSRYFGKLSKRLYKKLRVAISTSKKLKRELSKTRKELKSKSNDYESVNKCFTILKQEMETTETNLNDLINENATLRKKFEDMKEWMELKIGKEQNERISVTQMRELPKYRELANLKKKSEEDCATIKQLHNKLLRSESANANKGFLLNSYKGQISDLAKEKDLFTSKIKELENELTALRTSNAQLKAKISLINEEKLNLACKMEKSETDLKQQIESQINRKHEESMQEEINAIKMKCEDAIKILKEKLITFESKNIEYSKAIKEFLKKIHDHCDERNSEKTNFYGSEESEREAHETACNILNMTPEELTNFMNGKPNTVNNTWLTDLNKITSKNNFSDGLAKFLFKTTLDKIYTSA</sequence>
<feature type="coiled-coil region" evidence="1">
    <location>
        <begin position="211"/>
        <end position="266"/>
    </location>
</feature>
<organism evidence="2 3">
    <name type="scientific">Vespula pensylvanica</name>
    <name type="common">Western yellow jacket</name>
    <name type="synonym">Wasp</name>
    <dbReference type="NCBI Taxonomy" id="30213"/>
    <lineage>
        <taxon>Eukaryota</taxon>
        <taxon>Metazoa</taxon>
        <taxon>Ecdysozoa</taxon>
        <taxon>Arthropoda</taxon>
        <taxon>Hexapoda</taxon>
        <taxon>Insecta</taxon>
        <taxon>Pterygota</taxon>
        <taxon>Neoptera</taxon>
        <taxon>Endopterygota</taxon>
        <taxon>Hymenoptera</taxon>
        <taxon>Apocrita</taxon>
        <taxon>Aculeata</taxon>
        <taxon>Vespoidea</taxon>
        <taxon>Vespidae</taxon>
        <taxon>Vespinae</taxon>
        <taxon>Vespula</taxon>
    </lineage>
</organism>
<protein>
    <submittedName>
        <fullName evidence="2">Uncharacterized protein</fullName>
    </submittedName>
</protein>
<keyword evidence="1" id="KW-0175">Coiled coil</keyword>
<dbReference type="AlphaFoldDB" id="A0A834P1V8"/>